<keyword evidence="1" id="KW-0732">Signal</keyword>
<dbReference type="PANTHER" id="PTHR38122">
    <property type="entry name" value="GLYCOPROTEIN X"/>
    <property type="match status" value="1"/>
</dbReference>
<protein>
    <submittedName>
        <fullName evidence="2">Uncharacterized protein</fullName>
    </submittedName>
</protein>
<name>A0ABQ0CU58_9HYPO</name>
<dbReference type="EMBL" id="BAAFGZ010000225">
    <property type="protein sequence ID" value="GAB0136837.1"/>
    <property type="molecule type" value="Genomic_DNA"/>
</dbReference>
<reference evidence="3" key="1">
    <citation type="submission" date="2024-06" db="EMBL/GenBank/DDBJ databases">
        <title>Draft Genome Sequences of Epichloe bromicola Strains Isolated from Elymus ciliaris.</title>
        <authorList>
            <consortium name="Epichloe bromicola genome sequencing consortium"/>
            <person name="Miura A."/>
            <person name="Imano S."/>
            <person name="Ashida A."/>
            <person name="Sato I."/>
            <person name="Chiba S."/>
            <person name="Tanaka A."/>
            <person name="Camagna M."/>
            <person name="Takemoto D."/>
        </authorList>
    </citation>
    <scope>NUCLEOTIDE SEQUENCE [LARGE SCALE GENOMIC DNA]</scope>
    <source>
        <strain evidence="3">DP</strain>
    </source>
</reference>
<dbReference type="Proteomes" id="UP001562357">
    <property type="component" value="Unassembled WGS sequence"/>
</dbReference>
<dbReference type="PANTHER" id="PTHR38122:SF1">
    <property type="entry name" value="GLYCOPROTEIN X"/>
    <property type="match status" value="1"/>
</dbReference>
<gene>
    <name evidence="2" type="primary">g5125</name>
    <name evidence="2" type="ORF">EsDP_00005125</name>
</gene>
<proteinExistence type="predicted"/>
<accession>A0ABQ0CU58</accession>
<evidence type="ECO:0000256" key="1">
    <source>
        <dbReference type="SAM" id="SignalP"/>
    </source>
</evidence>
<evidence type="ECO:0000313" key="3">
    <source>
        <dbReference type="Proteomes" id="UP001562357"/>
    </source>
</evidence>
<evidence type="ECO:0000313" key="2">
    <source>
        <dbReference type="EMBL" id="GAB0136837.1"/>
    </source>
</evidence>
<organism evidence="2 3">
    <name type="scientific">Epichloe bromicola</name>
    <dbReference type="NCBI Taxonomy" id="79588"/>
    <lineage>
        <taxon>Eukaryota</taxon>
        <taxon>Fungi</taxon>
        <taxon>Dikarya</taxon>
        <taxon>Ascomycota</taxon>
        <taxon>Pezizomycotina</taxon>
        <taxon>Sordariomycetes</taxon>
        <taxon>Hypocreomycetidae</taxon>
        <taxon>Hypocreales</taxon>
        <taxon>Clavicipitaceae</taxon>
        <taxon>Epichloe</taxon>
    </lineage>
</organism>
<keyword evidence="3" id="KW-1185">Reference proteome</keyword>
<feature type="signal peptide" evidence="1">
    <location>
        <begin position="1"/>
        <end position="19"/>
    </location>
</feature>
<sequence length="555" mass="60328">MRIGSSTRFLAAFLISASALETQLAALLRIDLEQFPDQVYEAACHSCCPVTIRTVLSTVISTIFQDRTEYVTATQHDVSTQLEYITQFVTTTATTTHASSYPVTITKTVGCHGHHYKSVDPSNPEDNAVEVQRLEGRTDGCHTTTVTEWITTTATRLVTGIESIIKTQTLPVTVSVPTTVHDTKTIIGSTTIWMPTTYVRTTTVISEHPVTRTVDNTIYTTRSTTVYTTMVSTVATSYPAISYITKSLNQTVTAPGHLTTITRPAETITRSGEIITKPAQTITKAGKTVTVPAQPSTVTLPAETQTVPGSTVVKTLTRTLPPTTVKITQDQATKTIVQPGTQVTQVQTQTLPPSLITKPASTVTVTPVFDVTLCPTPTGATAPLSPTSDLTFGCKPGYVCNPPKPNGCNTWPGPPADDFLCDTKDCIPSPPFTNTTWDQCNTHYYPPSYGYFNLDPEVFGLSYDIFESQSYEEVVNGHITTVTTGNWEPQKSLAAWPKPIDTSRPVSPAVRARAAEPSQLRDCRSKRDITPAICFDDCNNAYVIALAQVHQLLLR</sequence>
<feature type="chain" id="PRO_5047202343" evidence="1">
    <location>
        <begin position="20"/>
        <end position="555"/>
    </location>
</feature>
<comment type="caution">
    <text evidence="2">The sequence shown here is derived from an EMBL/GenBank/DDBJ whole genome shotgun (WGS) entry which is preliminary data.</text>
</comment>